<keyword evidence="2" id="KW-1185">Reference proteome</keyword>
<dbReference type="AlphaFoldDB" id="A0A067RPP3"/>
<dbReference type="EMBL" id="KK852543">
    <property type="protein sequence ID" value="KDR21674.1"/>
    <property type="molecule type" value="Genomic_DNA"/>
</dbReference>
<evidence type="ECO:0000313" key="1">
    <source>
        <dbReference type="EMBL" id="KDR21674.1"/>
    </source>
</evidence>
<dbReference type="STRING" id="136037.A0A067RPP3"/>
<dbReference type="Proteomes" id="UP000027135">
    <property type="component" value="Unassembled WGS sequence"/>
</dbReference>
<dbReference type="InParanoid" id="A0A067RPP3"/>
<sequence>MGEQCSSTTRGIFFVRTSDSPPYALGKHQDSTRIKKQYCDQ</sequence>
<accession>A0A067RPP3</accession>
<evidence type="ECO:0000313" key="2">
    <source>
        <dbReference type="Proteomes" id="UP000027135"/>
    </source>
</evidence>
<proteinExistence type="predicted"/>
<organism evidence="1 2">
    <name type="scientific">Zootermopsis nevadensis</name>
    <name type="common">Dampwood termite</name>
    <dbReference type="NCBI Taxonomy" id="136037"/>
    <lineage>
        <taxon>Eukaryota</taxon>
        <taxon>Metazoa</taxon>
        <taxon>Ecdysozoa</taxon>
        <taxon>Arthropoda</taxon>
        <taxon>Hexapoda</taxon>
        <taxon>Insecta</taxon>
        <taxon>Pterygota</taxon>
        <taxon>Neoptera</taxon>
        <taxon>Polyneoptera</taxon>
        <taxon>Dictyoptera</taxon>
        <taxon>Blattodea</taxon>
        <taxon>Blattoidea</taxon>
        <taxon>Termitoidae</taxon>
        <taxon>Termopsidae</taxon>
        <taxon>Zootermopsis</taxon>
    </lineage>
</organism>
<protein>
    <submittedName>
        <fullName evidence="1">Uncharacterized protein</fullName>
    </submittedName>
</protein>
<name>A0A067RPP3_ZOONE</name>
<reference evidence="1 2" key="1">
    <citation type="journal article" date="2014" name="Nat. Commun.">
        <title>Molecular traces of alternative social organization in a termite genome.</title>
        <authorList>
            <person name="Terrapon N."/>
            <person name="Li C."/>
            <person name="Robertson H.M."/>
            <person name="Ji L."/>
            <person name="Meng X."/>
            <person name="Booth W."/>
            <person name="Chen Z."/>
            <person name="Childers C.P."/>
            <person name="Glastad K.M."/>
            <person name="Gokhale K."/>
            <person name="Gowin J."/>
            <person name="Gronenberg W."/>
            <person name="Hermansen R.A."/>
            <person name="Hu H."/>
            <person name="Hunt B.G."/>
            <person name="Huylmans A.K."/>
            <person name="Khalil S.M."/>
            <person name="Mitchell R.D."/>
            <person name="Munoz-Torres M.C."/>
            <person name="Mustard J.A."/>
            <person name="Pan H."/>
            <person name="Reese J.T."/>
            <person name="Scharf M.E."/>
            <person name="Sun F."/>
            <person name="Vogel H."/>
            <person name="Xiao J."/>
            <person name="Yang W."/>
            <person name="Yang Z."/>
            <person name="Yang Z."/>
            <person name="Zhou J."/>
            <person name="Zhu J."/>
            <person name="Brent C.S."/>
            <person name="Elsik C.G."/>
            <person name="Goodisman M.A."/>
            <person name="Liberles D.A."/>
            <person name="Roe R.M."/>
            <person name="Vargo E.L."/>
            <person name="Vilcinskas A."/>
            <person name="Wang J."/>
            <person name="Bornberg-Bauer E."/>
            <person name="Korb J."/>
            <person name="Zhang G."/>
            <person name="Liebig J."/>
        </authorList>
    </citation>
    <scope>NUCLEOTIDE SEQUENCE [LARGE SCALE GENOMIC DNA]</scope>
    <source>
        <tissue evidence="1">Whole organism</tissue>
    </source>
</reference>
<gene>
    <name evidence="1" type="ORF">L798_03799</name>
</gene>